<dbReference type="KEGG" id="uvi:66063830"/>
<accession>A0A8E5MGG0</accession>
<evidence type="ECO:0000256" key="1">
    <source>
        <dbReference type="SAM" id="MobiDB-lite"/>
    </source>
</evidence>
<organism evidence="2 3">
    <name type="scientific">Ustilaginoidea virens</name>
    <name type="common">Rice false smut fungus</name>
    <name type="synonym">Villosiclava virens</name>
    <dbReference type="NCBI Taxonomy" id="1159556"/>
    <lineage>
        <taxon>Eukaryota</taxon>
        <taxon>Fungi</taxon>
        <taxon>Dikarya</taxon>
        <taxon>Ascomycota</taxon>
        <taxon>Pezizomycotina</taxon>
        <taxon>Sordariomycetes</taxon>
        <taxon>Hypocreomycetidae</taxon>
        <taxon>Hypocreales</taxon>
        <taxon>Clavicipitaceae</taxon>
        <taxon>Ustilaginoidea</taxon>
    </lineage>
</organism>
<feature type="region of interest" description="Disordered" evidence="1">
    <location>
        <begin position="389"/>
        <end position="411"/>
    </location>
</feature>
<dbReference type="EMBL" id="CP072754">
    <property type="protein sequence ID" value="QUC18811.1"/>
    <property type="molecule type" value="Genomic_DNA"/>
</dbReference>
<dbReference type="PANTHER" id="PTHR13060:SF0">
    <property type="entry name" value="PROTEIN ECDYSONELESS HOMOLOG"/>
    <property type="match status" value="1"/>
</dbReference>
<dbReference type="PANTHER" id="PTHR13060">
    <property type="entry name" value="SGT1 PROTEIN HSGT1 SUPPRESSOR OF GCR2"/>
    <property type="match status" value="1"/>
</dbReference>
<proteinExistence type="predicted"/>
<reference evidence="2" key="1">
    <citation type="submission" date="2020-03" db="EMBL/GenBank/DDBJ databases">
        <title>A mixture of massive structural variations and highly conserved coding sequences in Ustilaginoidea virens genome.</title>
        <authorList>
            <person name="Zhang K."/>
            <person name="Zhao Z."/>
            <person name="Zhang Z."/>
            <person name="Li Y."/>
            <person name="Hsiang T."/>
            <person name="Sun W."/>
        </authorList>
    </citation>
    <scope>NUCLEOTIDE SEQUENCE</scope>
    <source>
        <strain evidence="2">UV-8b</strain>
    </source>
</reference>
<protein>
    <recommendedName>
        <fullName evidence="4">Regulatory factor Sgt1</fullName>
    </recommendedName>
</protein>
<sequence length="608" mass="67868">MECREPSLPDVDAGRRHANECRVEYFLFIIDRRADGRRLTEQLGALQKAALELCRSLADNYIWQRDEFRLELKTGQGQAFLYGATDYGDAVEDEWLIVYMLRELTKTFRHLWVRVADSDGEFLLIEAAGVLPAWISPDTDENRVWIHDSKLLIIPSSSAQDHQPGQLPQQGAISLRAAVEFLKSKPSALVHSPMIESEAFYRLEKYPEHIVSSAHHSLVTIPRTLAYVLHELPKSISMAVESFYLRDVVALKQIMSVSGPLTFPPEDLVTTSVQFSRVLFAQLKSQRFEPPPRWKALFETAYSSSNGKRLPRLEMGMKLTCGYEILSKRAHQSRHRVVQQLGILLQDLAEDGPGVLPTDREIRSWPNQERNDDEGWMEIDFDEFERGLAQQGAPGQSKTEESARPGNSQIQTDLSKMVSRFEAFLNDDKSGLDGASIDGEGNDDEAEMSDEDSEYEDKIISFDDEEFAKMMRDMMGLPDQGAGSTSAVALGEPHNTLPPSAQGLDDDSGELQQLSLQLEAELKQNGALNLVSDAGRRPMPTQASRRDAVRQVKATVDPEDGEGIVDVDYHLAQNILESFKGQAGMAGPAGNLLGMMGLTLPRDDEDES</sequence>
<feature type="compositionally biased region" description="Acidic residues" evidence="1">
    <location>
        <begin position="440"/>
        <end position="455"/>
    </location>
</feature>
<dbReference type="OrthoDB" id="27237at2759"/>
<gene>
    <name evidence="2" type="ORF">UV8b_03052</name>
</gene>
<feature type="region of interest" description="Disordered" evidence="1">
    <location>
        <begin position="429"/>
        <end position="456"/>
    </location>
</feature>
<dbReference type="AlphaFoldDB" id="A0A8E5MGG0"/>
<evidence type="ECO:0000313" key="3">
    <source>
        <dbReference type="Proteomes" id="UP000027002"/>
    </source>
</evidence>
<keyword evidence="3" id="KW-1185">Reference proteome</keyword>
<dbReference type="InterPro" id="IPR010770">
    <property type="entry name" value="Ecd"/>
</dbReference>
<dbReference type="GO" id="GO:0005634">
    <property type="term" value="C:nucleus"/>
    <property type="evidence" value="ECO:0007669"/>
    <property type="project" value="TreeGrafter"/>
</dbReference>
<name>A0A8E5MGG0_USTVR</name>
<dbReference type="GeneID" id="66063830"/>
<evidence type="ECO:0008006" key="4">
    <source>
        <dbReference type="Google" id="ProtNLM"/>
    </source>
</evidence>
<dbReference type="Pfam" id="PF07093">
    <property type="entry name" value="SGT1"/>
    <property type="match status" value="1"/>
</dbReference>
<feature type="region of interest" description="Disordered" evidence="1">
    <location>
        <begin position="355"/>
        <end position="375"/>
    </location>
</feature>
<dbReference type="RefSeq" id="XP_042996484.1">
    <property type="nucleotide sequence ID" value="XM_043140550.1"/>
</dbReference>
<evidence type="ECO:0000313" key="2">
    <source>
        <dbReference type="EMBL" id="QUC18811.1"/>
    </source>
</evidence>
<dbReference type="Proteomes" id="UP000027002">
    <property type="component" value="Chromosome 2"/>
</dbReference>